<protein>
    <recommendedName>
        <fullName evidence="1">DNA polymerase kappa</fullName>
    </recommendedName>
</protein>
<feature type="compositionally biased region" description="Polar residues" evidence="3">
    <location>
        <begin position="407"/>
        <end position="418"/>
    </location>
</feature>
<dbReference type="Gene3D" id="1.10.150.810">
    <property type="match status" value="2"/>
</dbReference>
<sequence length="604" mass="62371">MSSSSQPADYHTVYTNAKAGMEGVDKAHVQKIVYEMSKGSKHFMNEQRKNAETEARIARLKQQYAQLTDAEVVHHTKAMDAQIAVLEASRDTSRVWIHVDMDAFYAGCEELANPALRDVPMAVGGIGMISTANYHARRFGVRSAMPGFIGRRLCPQLVFVKPNFERYQAASEVTRAVFRRYDPHFEAGSLDEAFLDVTHFCRRTGVSGAQVAARVRHEVQSEAGVTCSCGIAVNKMLAKICSDINKPNGQFCLVDAAAGGIPGVGGQDLCEAHLPVRTPPASVAATPRKPPFQNPVTASAAASPKAPPPSVVGGPALVGPARTHAAAVSPSQAAAPVLSPAEAPTAAAAVAAGPSSQAAAPVLLPTKAPTAAAAAAAAAVAAAPSSQAADPPKSPPAMAAALGGKQLHQTVSTPPSMSYQDTDAIETLAASTAGAAAPALTPAPGTPTHKLFPGPTFLNASAARQPAAMNAAPGAEERLQREHSAAVPNDCVSEVASDNACIEWYDACEVDEQQGGSDGGVIEGGGDGSGTGKLMCSSRRAVIMAFVDTLPVRKIPGIGRVTESLLFGVLGVKTCGELLAARGSVAALFSQIQTRFFLEAGESC</sequence>
<feature type="compositionally biased region" description="Low complexity" evidence="3">
    <location>
        <begin position="295"/>
        <end position="304"/>
    </location>
</feature>
<dbReference type="InterPro" id="IPR050116">
    <property type="entry name" value="DNA_polymerase-Y"/>
</dbReference>
<feature type="compositionally biased region" description="Low complexity" evidence="3">
    <location>
        <begin position="464"/>
        <end position="474"/>
    </location>
</feature>
<dbReference type="PROSITE" id="PS50173">
    <property type="entry name" value="UMUC"/>
    <property type="match status" value="1"/>
</dbReference>
<dbReference type="Gene3D" id="3.30.70.270">
    <property type="match status" value="1"/>
</dbReference>
<keyword evidence="6" id="KW-1185">Reference proteome</keyword>
<feature type="region of interest" description="Disordered" evidence="3">
    <location>
        <begin position="464"/>
        <end position="483"/>
    </location>
</feature>
<feature type="region of interest" description="Disordered" evidence="3">
    <location>
        <begin position="438"/>
        <end position="457"/>
    </location>
</feature>
<keyword evidence="2" id="KW-0175">Coiled coil</keyword>
<dbReference type="EMBL" id="MU070439">
    <property type="protein sequence ID" value="KAF5827726.1"/>
    <property type="molecule type" value="Genomic_DNA"/>
</dbReference>
<name>A0ABQ7FZF4_DUNSA</name>
<accession>A0ABQ7FZF4</accession>
<organism evidence="5 6">
    <name type="scientific">Dunaliella salina</name>
    <name type="common">Green alga</name>
    <name type="synonym">Protococcus salinus</name>
    <dbReference type="NCBI Taxonomy" id="3046"/>
    <lineage>
        <taxon>Eukaryota</taxon>
        <taxon>Viridiplantae</taxon>
        <taxon>Chlorophyta</taxon>
        <taxon>core chlorophytes</taxon>
        <taxon>Chlorophyceae</taxon>
        <taxon>CS clade</taxon>
        <taxon>Chlamydomonadales</taxon>
        <taxon>Dunaliellaceae</taxon>
        <taxon>Dunaliella</taxon>
    </lineage>
</organism>
<dbReference type="InterPro" id="IPR001126">
    <property type="entry name" value="UmuC"/>
</dbReference>
<evidence type="ECO:0000256" key="3">
    <source>
        <dbReference type="SAM" id="MobiDB-lite"/>
    </source>
</evidence>
<dbReference type="Pfam" id="PF00817">
    <property type="entry name" value="IMS"/>
    <property type="match status" value="1"/>
</dbReference>
<feature type="domain" description="UmuC" evidence="4">
    <location>
        <begin position="96"/>
        <end position="251"/>
    </location>
</feature>
<feature type="region of interest" description="Disordered" evidence="3">
    <location>
        <begin position="386"/>
        <end position="418"/>
    </location>
</feature>
<evidence type="ECO:0000256" key="2">
    <source>
        <dbReference type="SAM" id="Coils"/>
    </source>
</evidence>
<dbReference type="PANTHER" id="PTHR11076">
    <property type="entry name" value="DNA REPAIR POLYMERASE UMUC / TRANSFERASE FAMILY MEMBER"/>
    <property type="match status" value="1"/>
</dbReference>
<proteinExistence type="predicted"/>
<comment type="caution">
    <text evidence="5">The sequence shown here is derived from an EMBL/GenBank/DDBJ whole genome shotgun (WGS) entry which is preliminary data.</text>
</comment>
<evidence type="ECO:0000313" key="6">
    <source>
        <dbReference type="Proteomes" id="UP000815325"/>
    </source>
</evidence>
<reference evidence="5" key="1">
    <citation type="submission" date="2017-08" db="EMBL/GenBank/DDBJ databases">
        <authorList>
            <person name="Polle J.E."/>
            <person name="Barry K."/>
            <person name="Cushman J."/>
            <person name="Schmutz J."/>
            <person name="Tran D."/>
            <person name="Hathwaick L.T."/>
            <person name="Yim W.C."/>
            <person name="Jenkins J."/>
            <person name="Mckie-Krisberg Z.M."/>
            <person name="Prochnik S."/>
            <person name="Lindquist E."/>
            <person name="Dockter R.B."/>
            <person name="Adam C."/>
            <person name="Molina H."/>
            <person name="Bunkerborg J."/>
            <person name="Jin E."/>
            <person name="Buchheim M."/>
            <person name="Magnuson J."/>
        </authorList>
    </citation>
    <scope>NUCLEOTIDE SEQUENCE</scope>
    <source>
        <strain evidence="5">CCAP 19/18</strain>
    </source>
</reference>
<feature type="compositionally biased region" description="Low complexity" evidence="3">
    <location>
        <begin position="438"/>
        <end position="448"/>
    </location>
</feature>
<dbReference type="InterPro" id="IPR043128">
    <property type="entry name" value="Rev_trsase/Diguanyl_cyclase"/>
</dbReference>
<gene>
    <name evidence="5" type="ORF">DUNSADRAFT_170</name>
</gene>
<evidence type="ECO:0000313" key="5">
    <source>
        <dbReference type="EMBL" id="KAF5827726.1"/>
    </source>
</evidence>
<dbReference type="Gene3D" id="3.40.1170.60">
    <property type="match status" value="1"/>
</dbReference>
<dbReference type="SUPFAM" id="SSF56672">
    <property type="entry name" value="DNA/RNA polymerases"/>
    <property type="match status" value="2"/>
</dbReference>
<feature type="region of interest" description="Disordered" evidence="3">
    <location>
        <begin position="280"/>
        <end position="317"/>
    </location>
</feature>
<dbReference type="PANTHER" id="PTHR11076:SF33">
    <property type="entry name" value="DNA POLYMERASE KAPPA"/>
    <property type="match status" value="1"/>
</dbReference>
<feature type="coiled-coil region" evidence="2">
    <location>
        <begin position="43"/>
        <end position="70"/>
    </location>
</feature>
<dbReference type="InterPro" id="IPR022880">
    <property type="entry name" value="DNApol_IV"/>
</dbReference>
<dbReference type="InterPro" id="IPR043502">
    <property type="entry name" value="DNA/RNA_pol_sf"/>
</dbReference>
<dbReference type="CDD" id="cd03586">
    <property type="entry name" value="PolY_Pol_IV_kappa"/>
    <property type="match status" value="1"/>
</dbReference>
<evidence type="ECO:0000256" key="1">
    <source>
        <dbReference type="ARBA" id="ARBA00016178"/>
    </source>
</evidence>
<evidence type="ECO:0000259" key="4">
    <source>
        <dbReference type="PROSITE" id="PS50173"/>
    </source>
</evidence>
<dbReference type="Proteomes" id="UP000815325">
    <property type="component" value="Unassembled WGS sequence"/>
</dbReference>